<organism evidence="3 4">
    <name type="scientific">Intestinicryptomonas porci</name>
    <dbReference type="NCBI Taxonomy" id="2926320"/>
    <lineage>
        <taxon>Bacteria</taxon>
        <taxon>Pseudomonadati</taxon>
        <taxon>Verrucomicrobiota</taxon>
        <taxon>Opitutia</taxon>
        <taxon>Opitutales</taxon>
        <taxon>Intestinicryptomonaceae</taxon>
        <taxon>Intestinicryptomonas</taxon>
    </lineage>
</organism>
<evidence type="ECO:0000313" key="3">
    <source>
        <dbReference type="EMBL" id="MDX8414676.1"/>
    </source>
</evidence>
<evidence type="ECO:0000259" key="2">
    <source>
        <dbReference type="Pfam" id="PF02470"/>
    </source>
</evidence>
<keyword evidence="1" id="KW-0812">Transmembrane</keyword>
<accession>A0ABU4WDP6</accession>
<protein>
    <submittedName>
        <fullName evidence="3">MlaD family protein</fullName>
    </submittedName>
</protein>
<dbReference type="EMBL" id="JALBUT010000001">
    <property type="protein sequence ID" value="MDX8414676.1"/>
    <property type="molecule type" value="Genomic_DNA"/>
</dbReference>
<feature type="domain" description="Mce/MlaD" evidence="2">
    <location>
        <begin position="42"/>
        <end position="137"/>
    </location>
</feature>
<dbReference type="PANTHER" id="PTHR33371">
    <property type="entry name" value="INTERMEMBRANE PHOSPHOLIPID TRANSPORT SYSTEM BINDING PROTEIN MLAD-RELATED"/>
    <property type="match status" value="1"/>
</dbReference>
<dbReference type="Proteomes" id="UP001275932">
    <property type="component" value="Unassembled WGS sequence"/>
</dbReference>
<proteinExistence type="predicted"/>
<evidence type="ECO:0000256" key="1">
    <source>
        <dbReference type="SAM" id="Phobius"/>
    </source>
</evidence>
<dbReference type="RefSeq" id="WP_370396126.1">
    <property type="nucleotide sequence ID" value="NZ_JALBUT010000001.1"/>
</dbReference>
<dbReference type="Pfam" id="PF02470">
    <property type="entry name" value="MlaD"/>
    <property type="match status" value="1"/>
</dbReference>
<dbReference type="InterPro" id="IPR003399">
    <property type="entry name" value="Mce/MlaD"/>
</dbReference>
<dbReference type="PANTHER" id="PTHR33371:SF4">
    <property type="entry name" value="INTERMEMBRANE PHOSPHOLIPID TRANSPORT SYSTEM BINDING PROTEIN MLAD"/>
    <property type="match status" value="1"/>
</dbReference>
<keyword evidence="1" id="KW-1133">Transmembrane helix</keyword>
<name>A0ABU4WDP6_9BACT</name>
<evidence type="ECO:0000313" key="4">
    <source>
        <dbReference type="Proteomes" id="UP001275932"/>
    </source>
</evidence>
<comment type="caution">
    <text evidence="3">The sequence shown here is derived from an EMBL/GenBank/DDBJ whole genome shotgun (WGS) entry which is preliminary data.</text>
</comment>
<keyword evidence="1" id="KW-0472">Membrane</keyword>
<feature type="transmembrane region" description="Helical" evidence="1">
    <location>
        <begin position="6"/>
        <end position="30"/>
    </location>
</feature>
<gene>
    <name evidence="3" type="ORF">MOX91_00555</name>
</gene>
<dbReference type="InterPro" id="IPR052336">
    <property type="entry name" value="MlaD_Phospholipid_Transporter"/>
</dbReference>
<reference evidence="3 4" key="1">
    <citation type="submission" date="2022-03" db="EMBL/GenBank/DDBJ databases">
        <title>Novel taxa within the pig intestine.</title>
        <authorList>
            <person name="Wylensek D."/>
            <person name="Bishof K."/>
            <person name="Afrizal A."/>
            <person name="Clavel T."/>
        </authorList>
    </citation>
    <scope>NUCLEOTIDE SEQUENCE [LARGE SCALE GENOMIC DNA]</scope>
    <source>
        <strain evidence="3 4">CLA-KB-P66</strain>
    </source>
</reference>
<sequence>MTQKANPIVIGIFVVSALLIALTALMVFGASKFFTKTEKFVCYFKSGINGLDIGAPVKYKGVEIGKVEDILIFPSPRDPRKSMIATKLSIDLAKTKRNSFGNFYESESQLEKQIEDGLRAKLNFQSIVTGMLYIELDYFEEPNTPFRMFNIMPENIMEIPVVESNISDSIKLMEKTLKEVSEIDFNTLSKNINALLETSNEKIAQIDVAKINSNLVGALENINAITEKANKENLPAEIKTAIANAKTFFKGSDNNIKKLASNAEETMANINRLAENANALISPNSPFLYDISIFLQNISQTAYSLKTLADFLDRNPSALLTGRPENE</sequence>
<keyword evidence="4" id="KW-1185">Reference proteome</keyword>